<dbReference type="PANTHER" id="PTHR23023">
    <property type="entry name" value="DIMETHYLANILINE MONOOXYGENASE"/>
    <property type="match status" value="1"/>
</dbReference>
<comment type="function">
    <text evidence="13">Broad spectrum monooxygenase that catalyzes the oxygenation of a wide variety of nitrogen- and sulfur-containing compounds including xenobiotics. Catalyzes the S-oxygenation of hypotaurine to produce taurine, an organic osmolyte involved in cell volume regulation as well as a variety of cytoprotective and developmental processes. In vitro, catalyzes the N-oxygenation of trimethylamine (TMA) to produce trimethylamine N-oxide (TMAO) and could therefore participate to the detoxification of this compound that is generated by the action of gut microbiota from dietary precursors such as choline, choline containing compounds, betaine or L-carnitine.</text>
</comment>
<dbReference type="Gene3D" id="3.50.50.60">
    <property type="entry name" value="FAD/NAD(P)-binding domain"/>
    <property type="match status" value="2"/>
</dbReference>
<comment type="catalytic activity">
    <reaction evidence="15">
        <text>hypotaurine + NADPH + O2 + H(+) = taurine + NADP(+) + H2O</text>
        <dbReference type="Rhea" id="RHEA:69819"/>
        <dbReference type="ChEBI" id="CHEBI:15377"/>
        <dbReference type="ChEBI" id="CHEBI:15378"/>
        <dbReference type="ChEBI" id="CHEBI:15379"/>
        <dbReference type="ChEBI" id="CHEBI:57783"/>
        <dbReference type="ChEBI" id="CHEBI:57853"/>
        <dbReference type="ChEBI" id="CHEBI:58349"/>
        <dbReference type="ChEBI" id="CHEBI:507393"/>
        <dbReference type="EC" id="1.14.13.8"/>
    </reaction>
    <physiologicalReaction direction="left-to-right" evidence="15">
        <dbReference type="Rhea" id="RHEA:69820"/>
    </physiologicalReaction>
</comment>
<dbReference type="SUPFAM" id="SSF51905">
    <property type="entry name" value="FAD/NAD(P)-binding domain"/>
    <property type="match status" value="2"/>
</dbReference>
<evidence type="ECO:0000256" key="11">
    <source>
        <dbReference type="ARBA" id="ARBA00023033"/>
    </source>
</evidence>
<dbReference type="PRINTS" id="PR00370">
    <property type="entry name" value="FMOXYGENASE"/>
</dbReference>
<evidence type="ECO:0000256" key="9">
    <source>
        <dbReference type="ARBA" id="ARBA00022989"/>
    </source>
</evidence>
<dbReference type="FunFam" id="3.50.50.60:FF:000159">
    <property type="entry name" value="Dimethylaniline monooxygenase [N-oxide-forming]"/>
    <property type="match status" value="1"/>
</dbReference>
<comment type="cofactor">
    <cofactor evidence="1 18 19">
        <name>FAD</name>
        <dbReference type="ChEBI" id="CHEBI:57692"/>
    </cofactor>
</comment>
<evidence type="ECO:0000256" key="19">
    <source>
        <dbReference type="RuleBase" id="RU361177"/>
    </source>
</evidence>
<comment type="catalytic activity">
    <reaction evidence="17">
        <text>N,N-dimethylaniline + NADPH + O2 + H(+) = N,N-dimethylaniline N-oxide + NADP(+) + H2O</text>
        <dbReference type="Rhea" id="RHEA:24468"/>
        <dbReference type="ChEBI" id="CHEBI:15377"/>
        <dbReference type="ChEBI" id="CHEBI:15378"/>
        <dbReference type="ChEBI" id="CHEBI:15379"/>
        <dbReference type="ChEBI" id="CHEBI:16269"/>
        <dbReference type="ChEBI" id="CHEBI:17735"/>
        <dbReference type="ChEBI" id="CHEBI:57783"/>
        <dbReference type="ChEBI" id="CHEBI:58349"/>
        <dbReference type="EC" id="1.14.13.8"/>
    </reaction>
    <physiologicalReaction direction="left-to-right" evidence="17">
        <dbReference type="Rhea" id="RHEA:24469"/>
    </physiologicalReaction>
</comment>
<dbReference type="InterPro" id="IPR036188">
    <property type="entry name" value="FAD/NAD-bd_sf"/>
</dbReference>
<comment type="catalytic activity">
    <reaction evidence="14">
        <text>hypotaurine + NADH + O2 + H(+) = taurine + NAD(+) + H2O</text>
        <dbReference type="Rhea" id="RHEA:74111"/>
        <dbReference type="ChEBI" id="CHEBI:15377"/>
        <dbReference type="ChEBI" id="CHEBI:15378"/>
        <dbReference type="ChEBI" id="CHEBI:15379"/>
        <dbReference type="ChEBI" id="CHEBI:57540"/>
        <dbReference type="ChEBI" id="CHEBI:57853"/>
        <dbReference type="ChEBI" id="CHEBI:57945"/>
        <dbReference type="ChEBI" id="CHEBI:507393"/>
        <dbReference type="EC" id="1.14.13.8"/>
    </reaction>
    <physiologicalReaction direction="left-to-right" evidence="14">
        <dbReference type="Rhea" id="RHEA:74112"/>
    </physiologicalReaction>
</comment>
<dbReference type="GO" id="GO:0005789">
    <property type="term" value="C:endoplasmic reticulum membrane"/>
    <property type="evidence" value="ECO:0007669"/>
    <property type="project" value="UniProtKB-SubCell"/>
</dbReference>
<dbReference type="Pfam" id="PF00743">
    <property type="entry name" value="FMO-like"/>
    <property type="match status" value="1"/>
</dbReference>
<keyword evidence="11 18" id="KW-0503">Monooxygenase</keyword>
<organism evidence="20 21">
    <name type="scientific">Aldrovandia affinis</name>
    <dbReference type="NCBI Taxonomy" id="143900"/>
    <lineage>
        <taxon>Eukaryota</taxon>
        <taxon>Metazoa</taxon>
        <taxon>Chordata</taxon>
        <taxon>Craniata</taxon>
        <taxon>Vertebrata</taxon>
        <taxon>Euteleostomi</taxon>
        <taxon>Actinopterygii</taxon>
        <taxon>Neopterygii</taxon>
        <taxon>Teleostei</taxon>
        <taxon>Notacanthiformes</taxon>
        <taxon>Halosauridae</taxon>
        <taxon>Aldrovandia</taxon>
    </lineage>
</organism>
<evidence type="ECO:0000256" key="7">
    <source>
        <dbReference type="ARBA" id="ARBA00022827"/>
    </source>
</evidence>
<dbReference type="PIRSF" id="PIRSF000332">
    <property type="entry name" value="FMO"/>
    <property type="match status" value="1"/>
</dbReference>
<evidence type="ECO:0000256" key="12">
    <source>
        <dbReference type="ARBA" id="ARBA00023136"/>
    </source>
</evidence>
<dbReference type="InterPro" id="IPR020946">
    <property type="entry name" value="Flavin_mOase-like"/>
</dbReference>
<dbReference type="EC" id="1.-.-.-" evidence="19"/>
<evidence type="ECO:0000256" key="15">
    <source>
        <dbReference type="ARBA" id="ARBA00048041"/>
    </source>
</evidence>
<comment type="caution">
    <text evidence="20">The sequence shown here is derived from an EMBL/GenBank/DDBJ whole genome shotgun (WGS) entry which is preliminary data.</text>
</comment>
<dbReference type="InterPro" id="IPR000960">
    <property type="entry name" value="Flavin_mOase"/>
</dbReference>
<dbReference type="GO" id="GO:0050661">
    <property type="term" value="F:NADP binding"/>
    <property type="evidence" value="ECO:0007669"/>
    <property type="project" value="InterPro"/>
</dbReference>
<comment type="catalytic activity">
    <reaction evidence="16">
        <text>trimethylamine + NADPH + O2 = trimethylamine N-oxide + NADP(+) + H2O</text>
        <dbReference type="Rhea" id="RHEA:31979"/>
        <dbReference type="ChEBI" id="CHEBI:15377"/>
        <dbReference type="ChEBI" id="CHEBI:15379"/>
        <dbReference type="ChEBI" id="CHEBI:15724"/>
        <dbReference type="ChEBI" id="CHEBI:57783"/>
        <dbReference type="ChEBI" id="CHEBI:58349"/>
        <dbReference type="ChEBI" id="CHEBI:58389"/>
        <dbReference type="EC" id="1.14.13.148"/>
    </reaction>
    <physiologicalReaction direction="left-to-right" evidence="16">
        <dbReference type="Rhea" id="RHEA:31980"/>
    </physiologicalReaction>
</comment>
<evidence type="ECO:0000256" key="17">
    <source>
        <dbReference type="ARBA" id="ARBA00049443"/>
    </source>
</evidence>
<dbReference type="AlphaFoldDB" id="A0AAD7W9J8"/>
<dbReference type="GO" id="GO:0004499">
    <property type="term" value="F:N,N-dimethylaniline monooxygenase activity"/>
    <property type="evidence" value="ECO:0007669"/>
    <property type="project" value="UniProtKB-UniRule"/>
</dbReference>
<evidence type="ECO:0000256" key="1">
    <source>
        <dbReference type="ARBA" id="ARBA00001974"/>
    </source>
</evidence>
<keyword evidence="10 18" id="KW-0560">Oxidoreductase</keyword>
<dbReference type="GO" id="GO:0050660">
    <property type="term" value="F:flavin adenine dinucleotide binding"/>
    <property type="evidence" value="ECO:0007669"/>
    <property type="project" value="InterPro"/>
</dbReference>
<keyword evidence="21" id="KW-1185">Reference proteome</keyword>
<keyword evidence="8 18" id="KW-0521">NADP</keyword>
<keyword evidence="7 18" id="KW-0274">FAD</keyword>
<dbReference type="GO" id="GO:0034899">
    <property type="term" value="F:trimethylamine monooxygenase activity"/>
    <property type="evidence" value="ECO:0007669"/>
    <property type="project" value="UniProtKB-EC"/>
</dbReference>
<evidence type="ECO:0000256" key="16">
    <source>
        <dbReference type="ARBA" id="ARBA00048088"/>
    </source>
</evidence>
<evidence type="ECO:0000256" key="2">
    <source>
        <dbReference type="ARBA" id="ARBA00004389"/>
    </source>
</evidence>
<keyword evidence="12 18" id="KW-0472">Membrane</keyword>
<dbReference type="InterPro" id="IPR002253">
    <property type="entry name" value="Flavin_mOase_1"/>
</dbReference>
<evidence type="ECO:0000256" key="5">
    <source>
        <dbReference type="ARBA" id="ARBA00022692"/>
    </source>
</evidence>
<dbReference type="InterPro" id="IPR050346">
    <property type="entry name" value="FMO-like"/>
</dbReference>
<gene>
    <name evidence="20" type="ORF">AAFF_G00133310</name>
</gene>
<sequence>MRTEIIRKNTMNRRVAVIGAGSSGLASIKCCLDEGLEPICFESSDDIGGLWRYKERPEPEHCSIYRSLITNTSKEMMCFSDFPMPDHYPNYMHNSQLLQYFRLYASHFDLLRHIRFQTVVCSVKQRPDFCHSGQWEVVTETKEGDKERHIFDAVLVCTGHYTHPVTPLKDFPGVETFKGKYYHSWEYRDPDALKGKRAVVVGIGNSGGDIAVEISRTAQKTFLSTRQGAWIIGRMSDRGLPIDMTMITRFWGLLLHLLPRALLNWAAERTLNQKYDHRIYGLLSKNRLLDQRPLVNDDLPGRILVGALVMKPNLQEFRGSSLVFDDGSVEDQIDAVVFCTGYNYSFPFLPTSLFPGPEHELTLYHHVFPPTLERPTLAILGLIQAQGPIMPVMEMQARWATRVFAGLNQLPPKNTMLKMIETERRRFIKSYPSPKHAALQIDYITYLDELARQVGVRPNFLDLLLRDPRLGLSVLLGPCTPYQYRLCGPGQWAGARQAILTQWERVAQPFKTRPLP</sequence>
<accession>A0AAD7W9J8</accession>
<evidence type="ECO:0000256" key="14">
    <source>
        <dbReference type="ARBA" id="ARBA00047338"/>
    </source>
</evidence>
<evidence type="ECO:0000313" key="21">
    <source>
        <dbReference type="Proteomes" id="UP001221898"/>
    </source>
</evidence>
<comment type="similarity">
    <text evidence="3 18 19">Belongs to the FMO family.</text>
</comment>
<evidence type="ECO:0000256" key="10">
    <source>
        <dbReference type="ARBA" id="ARBA00023002"/>
    </source>
</evidence>
<protein>
    <recommendedName>
        <fullName evidence="19">Flavin-containing monooxygenase</fullName>
        <ecNumber evidence="19">1.-.-.-</ecNumber>
    </recommendedName>
</protein>
<evidence type="ECO:0000313" key="20">
    <source>
        <dbReference type="EMBL" id="KAJ8388455.1"/>
    </source>
</evidence>
<dbReference type="PRINTS" id="PR01121">
    <property type="entry name" value="FMOXYGENASE1"/>
</dbReference>
<evidence type="ECO:0000256" key="6">
    <source>
        <dbReference type="ARBA" id="ARBA00022824"/>
    </source>
</evidence>
<name>A0AAD7W9J8_9TELE</name>
<evidence type="ECO:0000256" key="13">
    <source>
        <dbReference type="ARBA" id="ARBA00045957"/>
    </source>
</evidence>
<comment type="subcellular location">
    <subcellularLocation>
        <location evidence="2">Endoplasmic reticulum membrane</location>
        <topology evidence="2">Single-pass membrane protein</topology>
    </subcellularLocation>
</comment>
<reference evidence="20" key="1">
    <citation type="journal article" date="2023" name="Science">
        <title>Genome structures resolve the early diversification of teleost fishes.</title>
        <authorList>
            <person name="Parey E."/>
            <person name="Louis A."/>
            <person name="Montfort J."/>
            <person name="Bouchez O."/>
            <person name="Roques C."/>
            <person name="Iampietro C."/>
            <person name="Lluch J."/>
            <person name="Castinel A."/>
            <person name="Donnadieu C."/>
            <person name="Desvignes T."/>
            <person name="Floi Bucao C."/>
            <person name="Jouanno E."/>
            <person name="Wen M."/>
            <person name="Mejri S."/>
            <person name="Dirks R."/>
            <person name="Jansen H."/>
            <person name="Henkel C."/>
            <person name="Chen W.J."/>
            <person name="Zahm M."/>
            <person name="Cabau C."/>
            <person name="Klopp C."/>
            <person name="Thompson A.W."/>
            <person name="Robinson-Rechavi M."/>
            <person name="Braasch I."/>
            <person name="Lecointre G."/>
            <person name="Bobe J."/>
            <person name="Postlethwait J.H."/>
            <person name="Berthelot C."/>
            <person name="Roest Crollius H."/>
            <person name="Guiguen Y."/>
        </authorList>
    </citation>
    <scope>NUCLEOTIDE SEQUENCE</scope>
    <source>
        <strain evidence="20">NC1722</strain>
    </source>
</reference>
<evidence type="ECO:0000256" key="18">
    <source>
        <dbReference type="PIRNR" id="PIRNR000332"/>
    </source>
</evidence>
<evidence type="ECO:0000256" key="3">
    <source>
        <dbReference type="ARBA" id="ARBA00009183"/>
    </source>
</evidence>
<proteinExistence type="inferred from homology"/>
<dbReference type="EMBL" id="JAINUG010000194">
    <property type="protein sequence ID" value="KAJ8388455.1"/>
    <property type="molecule type" value="Genomic_DNA"/>
</dbReference>
<keyword evidence="9" id="KW-1133">Transmembrane helix</keyword>
<keyword evidence="5" id="KW-0812">Transmembrane</keyword>
<keyword evidence="6 18" id="KW-0256">Endoplasmic reticulum</keyword>
<keyword evidence="4 18" id="KW-0285">Flavoprotein</keyword>
<dbReference type="Proteomes" id="UP001221898">
    <property type="component" value="Unassembled WGS sequence"/>
</dbReference>
<evidence type="ECO:0000256" key="4">
    <source>
        <dbReference type="ARBA" id="ARBA00022630"/>
    </source>
</evidence>
<evidence type="ECO:0000256" key="8">
    <source>
        <dbReference type="ARBA" id="ARBA00022857"/>
    </source>
</evidence>